<dbReference type="RefSeq" id="WP_209971911.1">
    <property type="nucleotide sequence ID" value="NZ_JAGGLB010000007.1"/>
</dbReference>
<accession>A0ABS4IUB2</accession>
<protein>
    <submittedName>
        <fullName evidence="1">Uncharacterized protein</fullName>
    </submittedName>
</protein>
<dbReference type="Proteomes" id="UP001519287">
    <property type="component" value="Unassembled WGS sequence"/>
</dbReference>
<reference evidence="1 2" key="1">
    <citation type="submission" date="2021-03" db="EMBL/GenBank/DDBJ databases">
        <title>Genomic Encyclopedia of Type Strains, Phase IV (KMG-IV): sequencing the most valuable type-strain genomes for metagenomic binning, comparative biology and taxonomic classification.</title>
        <authorList>
            <person name="Goeker M."/>
        </authorList>
    </citation>
    <scope>NUCLEOTIDE SEQUENCE [LARGE SCALE GENOMIC DNA]</scope>
    <source>
        <strain evidence="1 2">DSM 26048</strain>
    </source>
</reference>
<dbReference type="EMBL" id="JAGGLB010000007">
    <property type="protein sequence ID" value="MBP1991157.1"/>
    <property type="molecule type" value="Genomic_DNA"/>
</dbReference>
<name>A0ABS4IUB2_9BACL</name>
<organism evidence="1 2">
    <name type="scientific">Paenibacillus eucommiae</name>
    <dbReference type="NCBI Taxonomy" id="1355755"/>
    <lineage>
        <taxon>Bacteria</taxon>
        <taxon>Bacillati</taxon>
        <taxon>Bacillota</taxon>
        <taxon>Bacilli</taxon>
        <taxon>Bacillales</taxon>
        <taxon>Paenibacillaceae</taxon>
        <taxon>Paenibacillus</taxon>
    </lineage>
</organism>
<proteinExistence type="predicted"/>
<evidence type="ECO:0000313" key="1">
    <source>
        <dbReference type="EMBL" id="MBP1991157.1"/>
    </source>
</evidence>
<gene>
    <name evidence="1" type="ORF">J2Z66_002764</name>
</gene>
<evidence type="ECO:0000313" key="2">
    <source>
        <dbReference type="Proteomes" id="UP001519287"/>
    </source>
</evidence>
<sequence>MKTQTDICQESGCTKVASSRGLCRNHYATWYYRQKKVVQSGVKKELSMQIPRTVCRISGCEQQEMNNYLCKDHYELLLGNSLDFEDR</sequence>
<comment type="caution">
    <text evidence="1">The sequence shown here is derived from an EMBL/GenBank/DDBJ whole genome shotgun (WGS) entry which is preliminary data.</text>
</comment>
<keyword evidence="2" id="KW-1185">Reference proteome</keyword>